<comment type="similarity">
    <text evidence="2 11">Belongs to the shikimate kinase family.</text>
</comment>
<dbReference type="HAMAP" id="MF_00109">
    <property type="entry name" value="Shikimate_kinase"/>
    <property type="match status" value="1"/>
</dbReference>
<keyword evidence="8 11" id="KW-0067">ATP-binding</keyword>
<dbReference type="EC" id="2.7.1.71" evidence="3 11"/>
<keyword evidence="9 11" id="KW-0057">Aromatic amino acid biosynthesis</keyword>
<dbReference type="RefSeq" id="WP_246904947.1">
    <property type="nucleotide sequence ID" value="NZ_JALJRB010000006.1"/>
</dbReference>
<feature type="binding site" evidence="11">
    <location>
        <position position="140"/>
    </location>
    <ligand>
        <name>substrate</name>
    </ligand>
</feature>
<keyword evidence="11" id="KW-0963">Cytoplasm</keyword>
<dbReference type="EMBL" id="JALJRB010000006">
    <property type="protein sequence ID" value="MCJ8500487.1"/>
    <property type="molecule type" value="Genomic_DNA"/>
</dbReference>
<sequence length="184" mass="20438">MNNIFLIGYRCTGKTTLGRALARRLDRPFVDTDDAITAATGQDIRTLVNRCGWDHFRDLERRQIAASARLTHHVVATGGGAVLAAENVAAMRAGGTVVWLRCRPDTIERLMRADVRSDAMRPRLTGDGLRREIETTLAAREPLYRRAMHFALDTDDFDIDRLCDTIIAAVQASGPTPPDYTTNQ</sequence>
<evidence type="ECO:0000256" key="8">
    <source>
        <dbReference type="ARBA" id="ARBA00022840"/>
    </source>
</evidence>
<dbReference type="Proteomes" id="UP001165427">
    <property type="component" value="Unassembled WGS sequence"/>
</dbReference>
<keyword evidence="7 11" id="KW-0418">Kinase</keyword>
<keyword evidence="11" id="KW-0479">Metal-binding</keyword>
<feature type="binding site" evidence="11">
    <location>
        <position position="33"/>
    </location>
    <ligand>
        <name>substrate</name>
    </ligand>
</feature>
<keyword evidence="11" id="KW-0460">Magnesium</keyword>
<evidence type="ECO:0000256" key="11">
    <source>
        <dbReference type="HAMAP-Rule" id="MF_00109"/>
    </source>
</evidence>
<dbReference type="GO" id="GO:0000287">
    <property type="term" value="F:magnesium ion binding"/>
    <property type="evidence" value="ECO:0007669"/>
    <property type="project" value="UniProtKB-UniRule"/>
</dbReference>
<keyword evidence="13" id="KW-1185">Reference proteome</keyword>
<feature type="binding site" evidence="11">
    <location>
        <position position="57"/>
    </location>
    <ligand>
        <name>substrate</name>
    </ligand>
</feature>
<dbReference type="GO" id="GO:0008652">
    <property type="term" value="P:amino acid biosynthetic process"/>
    <property type="evidence" value="ECO:0007669"/>
    <property type="project" value="UniProtKB-KW"/>
</dbReference>
<dbReference type="AlphaFoldDB" id="A0AA41UJF8"/>
<keyword evidence="6 11" id="KW-0547">Nucleotide-binding</keyword>
<protein>
    <recommendedName>
        <fullName evidence="3 11">Shikimate kinase</fullName>
        <shortName evidence="11">SK</shortName>
        <ecNumber evidence="3 11">2.7.1.71</ecNumber>
    </recommendedName>
</protein>
<dbReference type="SUPFAM" id="SSF52540">
    <property type="entry name" value="P-loop containing nucleoside triphosphate hydrolases"/>
    <property type="match status" value="1"/>
</dbReference>
<dbReference type="PANTHER" id="PTHR21087:SF16">
    <property type="entry name" value="SHIKIMATE KINASE 1, CHLOROPLASTIC"/>
    <property type="match status" value="1"/>
</dbReference>
<evidence type="ECO:0000256" key="10">
    <source>
        <dbReference type="ARBA" id="ARBA00048567"/>
    </source>
</evidence>
<evidence type="ECO:0000256" key="7">
    <source>
        <dbReference type="ARBA" id="ARBA00022777"/>
    </source>
</evidence>
<dbReference type="CDD" id="cd00464">
    <property type="entry name" value="SK"/>
    <property type="match status" value="1"/>
</dbReference>
<keyword evidence="5 11" id="KW-0808">Transferase</keyword>
<organism evidence="12 13">
    <name type="scientific">Desulfatitalea alkaliphila</name>
    <dbReference type="NCBI Taxonomy" id="2929485"/>
    <lineage>
        <taxon>Bacteria</taxon>
        <taxon>Pseudomonadati</taxon>
        <taxon>Thermodesulfobacteriota</taxon>
        <taxon>Desulfobacteria</taxon>
        <taxon>Desulfobacterales</taxon>
        <taxon>Desulfosarcinaceae</taxon>
        <taxon>Desulfatitalea</taxon>
    </lineage>
</organism>
<dbReference type="GO" id="GO:0005524">
    <property type="term" value="F:ATP binding"/>
    <property type="evidence" value="ECO:0007669"/>
    <property type="project" value="UniProtKB-UniRule"/>
</dbReference>
<gene>
    <name evidence="11" type="primary">aroK</name>
    <name evidence="12" type="ORF">MRX98_07875</name>
</gene>
<keyword evidence="4 11" id="KW-0028">Amino-acid biosynthesis</keyword>
<evidence type="ECO:0000256" key="9">
    <source>
        <dbReference type="ARBA" id="ARBA00023141"/>
    </source>
</evidence>
<dbReference type="PANTHER" id="PTHR21087">
    <property type="entry name" value="SHIKIMATE KINASE"/>
    <property type="match status" value="1"/>
</dbReference>
<proteinExistence type="inferred from homology"/>
<name>A0AA41UJF8_9BACT</name>
<dbReference type="InterPro" id="IPR031322">
    <property type="entry name" value="Shikimate/glucono_kinase"/>
</dbReference>
<comment type="pathway">
    <text evidence="1 11">Metabolic intermediate biosynthesis; chorismate biosynthesis; chorismate from D-erythrose 4-phosphate and phosphoenolpyruvate: step 5/7.</text>
</comment>
<dbReference type="GO" id="GO:0004765">
    <property type="term" value="F:shikimate kinase activity"/>
    <property type="evidence" value="ECO:0007669"/>
    <property type="project" value="UniProtKB-UniRule"/>
</dbReference>
<evidence type="ECO:0000256" key="1">
    <source>
        <dbReference type="ARBA" id="ARBA00004842"/>
    </source>
</evidence>
<evidence type="ECO:0000256" key="2">
    <source>
        <dbReference type="ARBA" id="ARBA00006997"/>
    </source>
</evidence>
<dbReference type="GO" id="GO:0009073">
    <property type="term" value="P:aromatic amino acid family biosynthetic process"/>
    <property type="evidence" value="ECO:0007669"/>
    <property type="project" value="UniProtKB-KW"/>
</dbReference>
<dbReference type="Pfam" id="PF01202">
    <property type="entry name" value="SKI"/>
    <property type="match status" value="1"/>
</dbReference>
<evidence type="ECO:0000313" key="13">
    <source>
        <dbReference type="Proteomes" id="UP001165427"/>
    </source>
</evidence>
<feature type="binding site" evidence="11">
    <location>
        <position position="79"/>
    </location>
    <ligand>
        <name>substrate</name>
    </ligand>
</feature>
<comment type="catalytic activity">
    <reaction evidence="10 11">
        <text>shikimate + ATP = 3-phosphoshikimate + ADP + H(+)</text>
        <dbReference type="Rhea" id="RHEA:13121"/>
        <dbReference type="ChEBI" id="CHEBI:15378"/>
        <dbReference type="ChEBI" id="CHEBI:30616"/>
        <dbReference type="ChEBI" id="CHEBI:36208"/>
        <dbReference type="ChEBI" id="CHEBI:145989"/>
        <dbReference type="ChEBI" id="CHEBI:456216"/>
        <dbReference type="EC" id="2.7.1.71"/>
    </reaction>
</comment>
<dbReference type="PRINTS" id="PR01100">
    <property type="entry name" value="SHIKIMTKNASE"/>
</dbReference>
<evidence type="ECO:0000256" key="4">
    <source>
        <dbReference type="ARBA" id="ARBA00022605"/>
    </source>
</evidence>
<dbReference type="PROSITE" id="PS01128">
    <property type="entry name" value="SHIKIMATE_KINASE"/>
    <property type="match status" value="1"/>
</dbReference>
<evidence type="ECO:0000256" key="6">
    <source>
        <dbReference type="ARBA" id="ARBA00022741"/>
    </source>
</evidence>
<evidence type="ECO:0000313" key="12">
    <source>
        <dbReference type="EMBL" id="MCJ8500487.1"/>
    </source>
</evidence>
<dbReference type="GO" id="GO:0005829">
    <property type="term" value="C:cytosol"/>
    <property type="evidence" value="ECO:0007669"/>
    <property type="project" value="TreeGrafter"/>
</dbReference>
<dbReference type="GO" id="GO:0009423">
    <property type="term" value="P:chorismate biosynthetic process"/>
    <property type="evidence" value="ECO:0007669"/>
    <property type="project" value="UniProtKB-UniRule"/>
</dbReference>
<comment type="function">
    <text evidence="11">Catalyzes the specific phosphorylation of the 3-hydroxyl group of shikimic acid using ATP as a cosubstrate.</text>
</comment>
<dbReference type="InterPro" id="IPR023000">
    <property type="entry name" value="Shikimate_kinase_CS"/>
</dbReference>
<comment type="subcellular location">
    <subcellularLocation>
        <location evidence="11">Cytoplasm</location>
    </subcellularLocation>
</comment>
<comment type="subunit">
    <text evidence="11">Monomer.</text>
</comment>
<evidence type="ECO:0000256" key="5">
    <source>
        <dbReference type="ARBA" id="ARBA00022679"/>
    </source>
</evidence>
<evidence type="ECO:0000256" key="3">
    <source>
        <dbReference type="ARBA" id="ARBA00012154"/>
    </source>
</evidence>
<feature type="binding site" evidence="11">
    <location>
        <position position="121"/>
    </location>
    <ligand>
        <name>ATP</name>
        <dbReference type="ChEBI" id="CHEBI:30616"/>
    </ligand>
</feature>
<dbReference type="Gene3D" id="3.40.50.300">
    <property type="entry name" value="P-loop containing nucleotide triphosphate hydrolases"/>
    <property type="match status" value="1"/>
</dbReference>
<dbReference type="InterPro" id="IPR027417">
    <property type="entry name" value="P-loop_NTPase"/>
</dbReference>
<comment type="caution">
    <text evidence="12">The sequence shown here is derived from an EMBL/GenBank/DDBJ whole genome shotgun (WGS) entry which is preliminary data.</text>
</comment>
<comment type="caution">
    <text evidence="11">Lacks conserved residue(s) required for the propagation of feature annotation.</text>
</comment>
<reference evidence="12" key="1">
    <citation type="submission" date="2022-04" db="EMBL/GenBank/DDBJ databases">
        <title>Desulfatitalea alkaliphila sp. nov., a novel anaerobic sulfate-reducing bacterium isolated from terrestrial mud volcano, Taman Peninsula, Russia.</title>
        <authorList>
            <person name="Khomyakova M.A."/>
            <person name="Merkel A.Y."/>
            <person name="Slobodkin A.I."/>
        </authorList>
    </citation>
    <scope>NUCLEOTIDE SEQUENCE</scope>
    <source>
        <strain evidence="12">M08but</strain>
    </source>
</reference>
<comment type="cofactor">
    <cofactor evidence="11">
        <name>Mg(2+)</name>
        <dbReference type="ChEBI" id="CHEBI:18420"/>
    </cofactor>
    <text evidence="11">Binds 1 Mg(2+) ion per subunit.</text>
</comment>
<accession>A0AA41UJF8</accession>
<feature type="binding site" evidence="11">
    <location>
        <begin position="11"/>
        <end position="16"/>
    </location>
    <ligand>
        <name>ATP</name>
        <dbReference type="ChEBI" id="CHEBI:30616"/>
    </ligand>
</feature>
<dbReference type="InterPro" id="IPR000623">
    <property type="entry name" value="Shikimate_kinase/TSH1"/>
</dbReference>
<feature type="binding site" evidence="11">
    <location>
        <position position="15"/>
    </location>
    <ligand>
        <name>Mg(2+)</name>
        <dbReference type="ChEBI" id="CHEBI:18420"/>
    </ligand>
</feature>